<reference evidence="4" key="1">
    <citation type="submission" date="2017-03" db="EMBL/GenBank/DDBJ databases">
        <title>Phytopthora megakarya and P. palmivora, two closely related causual agents of cacao black pod achieved similar genome size and gene model numbers by different mechanisms.</title>
        <authorList>
            <person name="Ali S."/>
            <person name="Shao J."/>
            <person name="Larry D.J."/>
            <person name="Kronmiller B."/>
            <person name="Shen D."/>
            <person name="Strem M.D."/>
            <person name="Melnick R.L."/>
            <person name="Guiltinan M.J."/>
            <person name="Tyler B.M."/>
            <person name="Meinhardt L.W."/>
            <person name="Bailey B.A."/>
        </authorList>
    </citation>
    <scope>NUCLEOTIDE SEQUENCE [LARGE SCALE GENOMIC DNA]</scope>
    <source>
        <strain evidence="4">zdho120</strain>
    </source>
</reference>
<evidence type="ECO:0000256" key="1">
    <source>
        <dbReference type="SAM" id="Coils"/>
    </source>
</evidence>
<keyword evidence="1" id="KW-0175">Coiled coil</keyword>
<dbReference type="EMBL" id="NBNE01004782">
    <property type="protein sequence ID" value="OWZ04772.1"/>
    <property type="molecule type" value="Genomic_DNA"/>
</dbReference>
<feature type="coiled-coil region" evidence="1">
    <location>
        <begin position="69"/>
        <end position="110"/>
    </location>
</feature>
<dbReference type="Proteomes" id="UP000198211">
    <property type="component" value="Unassembled WGS sequence"/>
</dbReference>
<dbReference type="AlphaFoldDB" id="A0A225VHH2"/>
<evidence type="ECO:0000313" key="3">
    <source>
        <dbReference type="EMBL" id="OWZ04772.1"/>
    </source>
</evidence>
<organism evidence="3 4">
    <name type="scientific">Phytophthora megakarya</name>
    <dbReference type="NCBI Taxonomy" id="4795"/>
    <lineage>
        <taxon>Eukaryota</taxon>
        <taxon>Sar</taxon>
        <taxon>Stramenopiles</taxon>
        <taxon>Oomycota</taxon>
        <taxon>Peronosporomycetes</taxon>
        <taxon>Peronosporales</taxon>
        <taxon>Peronosporaceae</taxon>
        <taxon>Phytophthora</taxon>
    </lineage>
</organism>
<keyword evidence="4" id="KW-1185">Reference proteome</keyword>
<name>A0A225VHH2_9STRA</name>
<sequence length="431" mass="47684">MSNASNVPNPSGSSSGGSSGSAFDPHSTREELHRYATRLFRHQLDDLRDYIQEQDRGISFIQQSINGQIVDLESQVTQLLQEREHAGAEILDLQEQRDTADRARDQATDQLPVTEGVLRHTCLALDRIAEGVELQDRFDQIQKGTEEIKRKKSRCELLCVNLAGAVMREKGYRDESEDLNHDVAVARTAYANAERSVTEQKAKILALNRQLANQLLEKDDGGGSPLPTPGPRYLTYEKGGSKKPDVPAGSDPASKSTPKSKSRSKPEGDNDEVLADMLQAQTLVALSRPDPSNDAAIMLLPVAPVPVPVEMKILDRGWDDSDDATRAMTVVAVQTRQYNIADVDPWVIQRINTLTIKTMTLEVLSRALPFRPEWIFPDHVHRAATPRPGQYCSHLITGQNVRDLMAALPGTSSLEPTFPSRWPLKSRSTVA</sequence>
<feature type="compositionally biased region" description="Polar residues" evidence="2">
    <location>
        <begin position="1"/>
        <end position="10"/>
    </location>
</feature>
<evidence type="ECO:0000313" key="4">
    <source>
        <dbReference type="Proteomes" id="UP000198211"/>
    </source>
</evidence>
<comment type="caution">
    <text evidence="3">The sequence shown here is derived from an EMBL/GenBank/DDBJ whole genome shotgun (WGS) entry which is preliminary data.</text>
</comment>
<proteinExistence type="predicted"/>
<feature type="region of interest" description="Disordered" evidence="2">
    <location>
        <begin position="216"/>
        <end position="269"/>
    </location>
</feature>
<gene>
    <name evidence="3" type="ORF">PHMEG_00023271</name>
</gene>
<feature type="region of interest" description="Disordered" evidence="2">
    <location>
        <begin position="1"/>
        <end position="27"/>
    </location>
</feature>
<accession>A0A225VHH2</accession>
<evidence type="ECO:0000256" key="2">
    <source>
        <dbReference type="SAM" id="MobiDB-lite"/>
    </source>
</evidence>
<protein>
    <submittedName>
        <fullName evidence="3">Uncharacterized protein</fullName>
    </submittedName>
</protein>